<gene>
    <name evidence="1" type="ORF">CRM96_09030</name>
    <name evidence="2" type="ORF">CRM96_11940</name>
</gene>
<dbReference type="RefSeq" id="WP_016176404.1">
    <property type="nucleotide sequence ID" value="NZ_CP065535.1"/>
</dbReference>
<dbReference type="OrthoDB" id="2187148at2"/>
<reference evidence="1 3" key="1">
    <citation type="submission" date="2017-09" db="EMBL/GenBank/DDBJ databases">
        <title>FDA dAtabase for Regulatory Grade micrObial Sequences (FDA-ARGOS): Supporting development and validation of Infectious Disease Dx tests.</title>
        <authorList>
            <person name="Minogue T."/>
            <person name="Wolcott M."/>
            <person name="Wasieloski L."/>
            <person name="Aguilar W."/>
            <person name="Moore D."/>
            <person name="Tallon L.J."/>
            <person name="Sadzewicz L."/>
            <person name="Ott S."/>
            <person name="Zhao X."/>
            <person name="Nagaraj S."/>
            <person name="Vavikolanu K."/>
            <person name="Aluvathingal J."/>
            <person name="Nadendla S."/>
            <person name="Sichtig H."/>
        </authorList>
    </citation>
    <scope>NUCLEOTIDE SEQUENCE [LARGE SCALE GENOMIC DNA]</scope>
    <source>
        <strain evidence="1 3">FDAARGOS_396</strain>
    </source>
</reference>
<dbReference type="EMBL" id="PDEB01000004">
    <property type="protein sequence ID" value="PEH45143.1"/>
    <property type="molecule type" value="Genomic_DNA"/>
</dbReference>
<proteinExistence type="predicted"/>
<dbReference type="Proteomes" id="UP000220669">
    <property type="component" value="Unassembled WGS sequence"/>
</dbReference>
<accession>A0A2A7SNW0</accession>
<sequence length="274" mass="30456">MVSNVDGYQFENVKVSAENDARLYHVLYNRKNQVIDGYDQSMNLSSSGLTVKVAAGAAIIQGRMVVVRQEESITVPANSSGYIALTVDLTQEVIPGSILPESEEYEWTNNQVKLEFITKVIKGNLNNGDKVYNLPLCSVNSTGSTVSISKISDSYELTVSKGEILWSGTALLHDTQTVQPSKKMWQTVSGFLLVWLPYENGQAIEDRYVTTPFYKERVTVTNVLGEIVSGFDDYHKKWFSKRINYNSNTNIFTGAASNASGDNANMVLRYIVSF</sequence>
<dbReference type="Gene3D" id="2.60.520.10">
    <property type="entry name" value="Phage fibre proteins"/>
    <property type="match status" value="1"/>
</dbReference>
<evidence type="ECO:0000313" key="2">
    <source>
        <dbReference type="EMBL" id="PEH45668.1"/>
    </source>
</evidence>
<evidence type="ECO:0000313" key="3">
    <source>
        <dbReference type="Proteomes" id="UP000220669"/>
    </source>
</evidence>
<dbReference type="EMBL" id="PDEB01000004">
    <property type="protein sequence ID" value="PEH45668.1"/>
    <property type="molecule type" value="Genomic_DNA"/>
</dbReference>
<comment type="caution">
    <text evidence="1">The sequence shown here is derived from an EMBL/GenBank/DDBJ whole genome shotgun (WGS) entry which is preliminary data.</text>
</comment>
<evidence type="ECO:0000313" key="1">
    <source>
        <dbReference type="EMBL" id="PEH45143.1"/>
    </source>
</evidence>
<organism evidence="1 3">
    <name type="scientific">Enterococcus durans</name>
    <dbReference type="NCBI Taxonomy" id="53345"/>
    <lineage>
        <taxon>Bacteria</taxon>
        <taxon>Bacillati</taxon>
        <taxon>Bacillota</taxon>
        <taxon>Bacilli</taxon>
        <taxon>Lactobacillales</taxon>
        <taxon>Enterococcaceae</taxon>
        <taxon>Enterococcus</taxon>
    </lineage>
</organism>
<name>A0A2A7SNW0_9ENTE</name>
<dbReference type="AlphaFoldDB" id="A0A2A7SNW0"/>
<protein>
    <submittedName>
        <fullName evidence="1">Uncharacterized protein</fullName>
    </submittedName>
</protein>